<protein>
    <submittedName>
        <fullName evidence="1">Uncharacterized protein</fullName>
    </submittedName>
</protein>
<accession>Q08QX8</accession>
<dbReference type="EMBL" id="AAMD01000198">
    <property type="protein sequence ID" value="EAU62888.1"/>
    <property type="molecule type" value="Genomic_DNA"/>
</dbReference>
<reference evidence="1 2" key="1">
    <citation type="submission" date="2006-04" db="EMBL/GenBank/DDBJ databases">
        <authorList>
            <person name="Nierman W.C."/>
        </authorList>
    </citation>
    <scope>NUCLEOTIDE SEQUENCE [LARGE SCALE GENOMIC DNA]</scope>
    <source>
        <strain evidence="1 2">DW4/3-1</strain>
    </source>
</reference>
<organism evidence="1 2">
    <name type="scientific">Stigmatella aurantiaca (strain DW4/3-1)</name>
    <dbReference type="NCBI Taxonomy" id="378806"/>
    <lineage>
        <taxon>Bacteria</taxon>
        <taxon>Pseudomonadati</taxon>
        <taxon>Myxococcota</taxon>
        <taxon>Myxococcia</taxon>
        <taxon>Myxococcales</taxon>
        <taxon>Cystobacterineae</taxon>
        <taxon>Archangiaceae</taxon>
        <taxon>Stigmatella</taxon>
    </lineage>
</organism>
<evidence type="ECO:0000313" key="2">
    <source>
        <dbReference type="Proteomes" id="UP000032702"/>
    </source>
</evidence>
<comment type="caution">
    <text evidence="1">The sequence shown here is derived from an EMBL/GenBank/DDBJ whole genome shotgun (WGS) entry which is preliminary data.</text>
</comment>
<proteinExistence type="predicted"/>
<dbReference type="Proteomes" id="UP000032702">
    <property type="component" value="Unassembled WGS sequence"/>
</dbReference>
<gene>
    <name evidence="1" type="ORF">STIAU_1137</name>
</gene>
<feature type="non-terminal residue" evidence="1">
    <location>
        <position position="1"/>
    </location>
</feature>
<name>Q08QX8_STIAD</name>
<sequence>PLRPACSNEAGLEQACQSAGCGLRYGFGTTLMLRIW</sequence>
<evidence type="ECO:0000313" key="1">
    <source>
        <dbReference type="EMBL" id="EAU62888.1"/>
    </source>
</evidence>
<dbReference type="AlphaFoldDB" id="Q08QX8"/>